<dbReference type="EC" id="2.7.13.3" evidence="3"/>
<dbReference type="InterPro" id="IPR003594">
    <property type="entry name" value="HATPase_dom"/>
</dbReference>
<feature type="transmembrane region" description="Helical" evidence="10">
    <location>
        <begin position="158"/>
        <end position="177"/>
    </location>
</feature>
<feature type="domain" description="Histidine kinase" evidence="11">
    <location>
        <begin position="235"/>
        <end position="450"/>
    </location>
</feature>
<keyword evidence="10" id="KW-0472">Membrane</keyword>
<name>A0A432Z2V4_9GAMM</name>
<dbReference type="InterPro" id="IPR005467">
    <property type="entry name" value="His_kinase_dom"/>
</dbReference>
<dbReference type="Gene3D" id="3.30.565.10">
    <property type="entry name" value="Histidine kinase-like ATPase, C-terminal domain"/>
    <property type="match status" value="1"/>
</dbReference>
<evidence type="ECO:0000256" key="7">
    <source>
        <dbReference type="ARBA" id="ARBA00022741"/>
    </source>
</evidence>
<accession>A0A432Z2V4</accession>
<dbReference type="PROSITE" id="PS50885">
    <property type="entry name" value="HAMP"/>
    <property type="match status" value="1"/>
</dbReference>
<evidence type="ECO:0000256" key="3">
    <source>
        <dbReference type="ARBA" id="ARBA00012438"/>
    </source>
</evidence>
<keyword evidence="4" id="KW-1003">Cell membrane</keyword>
<proteinExistence type="predicted"/>
<dbReference type="STRING" id="1122124.GCA_000423165_01828"/>
<evidence type="ECO:0000256" key="5">
    <source>
        <dbReference type="ARBA" id="ARBA00022553"/>
    </source>
</evidence>
<dbReference type="GO" id="GO:0000155">
    <property type="term" value="F:phosphorelay sensor kinase activity"/>
    <property type="evidence" value="ECO:0007669"/>
    <property type="project" value="InterPro"/>
</dbReference>
<dbReference type="Pfam" id="PF00512">
    <property type="entry name" value="HisKA"/>
    <property type="match status" value="1"/>
</dbReference>
<dbReference type="InterPro" id="IPR036097">
    <property type="entry name" value="HisK_dim/P_sf"/>
</dbReference>
<dbReference type="PRINTS" id="PR00344">
    <property type="entry name" value="BCTRLSENSOR"/>
</dbReference>
<evidence type="ECO:0000259" key="11">
    <source>
        <dbReference type="PROSITE" id="PS50109"/>
    </source>
</evidence>
<evidence type="ECO:0000256" key="9">
    <source>
        <dbReference type="ARBA" id="ARBA00022840"/>
    </source>
</evidence>
<keyword evidence="6" id="KW-0808">Transferase</keyword>
<gene>
    <name evidence="13" type="ORF">CWI80_10460</name>
</gene>
<dbReference type="Gene3D" id="1.10.287.130">
    <property type="match status" value="1"/>
</dbReference>
<dbReference type="PANTHER" id="PTHR44936:SF10">
    <property type="entry name" value="SENSOR PROTEIN RSTB"/>
    <property type="match status" value="1"/>
</dbReference>
<dbReference type="SUPFAM" id="SSF47384">
    <property type="entry name" value="Homodimeric domain of signal transducing histidine kinase"/>
    <property type="match status" value="1"/>
</dbReference>
<evidence type="ECO:0000313" key="13">
    <source>
        <dbReference type="EMBL" id="RUO72211.1"/>
    </source>
</evidence>
<evidence type="ECO:0000256" key="1">
    <source>
        <dbReference type="ARBA" id="ARBA00000085"/>
    </source>
</evidence>
<dbReference type="InterPro" id="IPR004358">
    <property type="entry name" value="Sig_transdc_His_kin-like_C"/>
</dbReference>
<keyword evidence="5" id="KW-0597">Phosphoprotein</keyword>
<dbReference type="InterPro" id="IPR036890">
    <property type="entry name" value="HATPase_C_sf"/>
</dbReference>
<dbReference type="RefSeq" id="WP_026860567.1">
    <property type="nucleotide sequence ID" value="NZ_PIQE01000003.1"/>
</dbReference>
<evidence type="ECO:0000259" key="12">
    <source>
        <dbReference type="PROSITE" id="PS50885"/>
    </source>
</evidence>
<dbReference type="GO" id="GO:0005886">
    <property type="term" value="C:plasma membrane"/>
    <property type="evidence" value="ECO:0007669"/>
    <property type="project" value="UniProtKB-SubCell"/>
</dbReference>
<dbReference type="SUPFAM" id="SSF158472">
    <property type="entry name" value="HAMP domain-like"/>
    <property type="match status" value="1"/>
</dbReference>
<reference evidence="14" key="1">
    <citation type="journal article" date="2018" name="Front. Microbiol.">
        <title>Genome-Based Analysis Reveals the Taxonomy and Diversity of the Family Idiomarinaceae.</title>
        <authorList>
            <person name="Liu Y."/>
            <person name="Lai Q."/>
            <person name="Shao Z."/>
        </authorList>
    </citation>
    <scope>NUCLEOTIDE SEQUENCE [LARGE SCALE GENOMIC DNA]</scope>
    <source>
        <strain evidence="14">c121</strain>
    </source>
</reference>
<dbReference type="InterPro" id="IPR003660">
    <property type="entry name" value="HAMP_dom"/>
</dbReference>
<evidence type="ECO:0000313" key="14">
    <source>
        <dbReference type="Proteomes" id="UP000287022"/>
    </source>
</evidence>
<organism evidence="13 14">
    <name type="scientific">Pseudidiomarina sediminum</name>
    <dbReference type="NCBI Taxonomy" id="431675"/>
    <lineage>
        <taxon>Bacteria</taxon>
        <taxon>Pseudomonadati</taxon>
        <taxon>Pseudomonadota</taxon>
        <taxon>Gammaproteobacteria</taxon>
        <taxon>Alteromonadales</taxon>
        <taxon>Idiomarinaceae</taxon>
        <taxon>Pseudidiomarina</taxon>
    </lineage>
</organism>
<dbReference type="Gene3D" id="6.10.340.10">
    <property type="match status" value="1"/>
</dbReference>
<keyword evidence="8 13" id="KW-0418">Kinase</keyword>
<evidence type="ECO:0000256" key="4">
    <source>
        <dbReference type="ARBA" id="ARBA00022475"/>
    </source>
</evidence>
<feature type="domain" description="HAMP" evidence="12">
    <location>
        <begin position="173"/>
        <end position="227"/>
    </location>
</feature>
<dbReference type="InterPro" id="IPR050980">
    <property type="entry name" value="2C_sensor_his_kinase"/>
</dbReference>
<keyword evidence="7" id="KW-0547">Nucleotide-binding</keyword>
<dbReference type="SUPFAM" id="SSF55874">
    <property type="entry name" value="ATPase domain of HSP90 chaperone/DNA topoisomerase II/histidine kinase"/>
    <property type="match status" value="1"/>
</dbReference>
<dbReference type="Pfam" id="PF00672">
    <property type="entry name" value="HAMP"/>
    <property type="match status" value="1"/>
</dbReference>
<dbReference type="Pfam" id="PF02518">
    <property type="entry name" value="HATPase_c"/>
    <property type="match status" value="1"/>
</dbReference>
<comment type="caution">
    <text evidence="13">The sequence shown here is derived from an EMBL/GenBank/DDBJ whole genome shotgun (WGS) entry which is preliminary data.</text>
</comment>
<dbReference type="GO" id="GO:0005524">
    <property type="term" value="F:ATP binding"/>
    <property type="evidence" value="ECO:0007669"/>
    <property type="project" value="UniProtKB-KW"/>
</dbReference>
<evidence type="ECO:0000256" key="2">
    <source>
        <dbReference type="ARBA" id="ARBA00004651"/>
    </source>
</evidence>
<dbReference type="CDD" id="cd06225">
    <property type="entry name" value="HAMP"/>
    <property type="match status" value="1"/>
</dbReference>
<dbReference type="SMART" id="SM00304">
    <property type="entry name" value="HAMP"/>
    <property type="match status" value="1"/>
</dbReference>
<dbReference type="EMBL" id="PIQE01000003">
    <property type="protein sequence ID" value="RUO72211.1"/>
    <property type="molecule type" value="Genomic_DNA"/>
</dbReference>
<protein>
    <recommendedName>
        <fullName evidence="3">histidine kinase</fullName>
        <ecNumber evidence="3">2.7.13.3</ecNumber>
    </recommendedName>
</protein>
<dbReference type="CDD" id="cd00082">
    <property type="entry name" value="HisKA"/>
    <property type="match status" value="1"/>
</dbReference>
<dbReference type="PANTHER" id="PTHR44936">
    <property type="entry name" value="SENSOR PROTEIN CREC"/>
    <property type="match status" value="1"/>
</dbReference>
<evidence type="ECO:0000256" key="6">
    <source>
        <dbReference type="ARBA" id="ARBA00022679"/>
    </source>
</evidence>
<evidence type="ECO:0000256" key="10">
    <source>
        <dbReference type="SAM" id="Phobius"/>
    </source>
</evidence>
<dbReference type="Proteomes" id="UP000287022">
    <property type="component" value="Unassembled WGS sequence"/>
</dbReference>
<evidence type="ECO:0000256" key="8">
    <source>
        <dbReference type="ARBA" id="ARBA00022777"/>
    </source>
</evidence>
<dbReference type="PROSITE" id="PS50109">
    <property type="entry name" value="HIS_KIN"/>
    <property type="match status" value="1"/>
</dbReference>
<comment type="catalytic activity">
    <reaction evidence="1">
        <text>ATP + protein L-histidine = ADP + protein N-phospho-L-histidine.</text>
        <dbReference type="EC" id="2.7.13.3"/>
    </reaction>
</comment>
<keyword evidence="10" id="KW-0812">Transmembrane</keyword>
<dbReference type="InterPro" id="IPR003661">
    <property type="entry name" value="HisK_dim/P_dom"/>
</dbReference>
<dbReference type="SMART" id="SM00388">
    <property type="entry name" value="HisKA"/>
    <property type="match status" value="1"/>
</dbReference>
<sequence length="451" mass="50396">MRWYHSLSLRLLLLFWVLFFAVASSGYLLALWFSKPSVPVPVPAEVQASLAPVLSNVEVFRSLQPGRLLAGDYRVAASLSPAGQERLQLDRTLSANHQHVLMQQLEAQHPEQVLLGNRMLLGPFVHEGYRILLTRPATPAETESQVISERQTQRIQTLALLFGSFFIAILLGVWLVMPLRRLTNATREIAKGSEQPELKRLPKRSDELGQLARALKSTARDLAVSRDAQRRLLSDVSHELRSPLARMQVALMLSQDDEDDPTPEREEHLAQLGRDLERLSAIIERILSLSRLENGLITLQAEEIKVHGLVEQLVKDLRYVNAEFGERLKVHDSDAWPVTHTDPELLRLVVENLVRNALQYTDDVVELSCQQVGSDYTIVIRDHGAGVPEEQLAQLFTPFYRADPSRNHKAGVGLGMALSLRTAAVLGGSITAVNHPEGGLEVTVQLPLRDE</sequence>
<comment type="subcellular location">
    <subcellularLocation>
        <location evidence="2">Cell membrane</location>
        <topology evidence="2">Multi-pass membrane protein</topology>
    </subcellularLocation>
</comment>
<dbReference type="AlphaFoldDB" id="A0A432Z2V4"/>
<keyword evidence="10" id="KW-1133">Transmembrane helix</keyword>
<keyword evidence="9" id="KW-0067">ATP-binding</keyword>
<keyword evidence="14" id="KW-1185">Reference proteome</keyword>
<dbReference type="SMART" id="SM00387">
    <property type="entry name" value="HATPase_c"/>
    <property type="match status" value="1"/>
</dbReference>